<dbReference type="Proteomes" id="UP001383192">
    <property type="component" value="Unassembled WGS sequence"/>
</dbReference>
<comment type="caution">
    <text evidence="2">The sequence shown here is derived from an EMBL/GenBank/DDBJ whole genome shotgun (WGS) entry which is preliminary data.</text>
</comment>
<keyword evidence="3" id="KW-1185">Reference proteome</keyword>
<evidence type="ECO:0000313" key="3">
    <source>
        <dbReference type="Proteomes" id="UP001383192"/>
    </source>
</evidence>
<dbReference type="EMBL" id="JAYKXP010000010">
    <property type="protein sequence ID" value="KAK7053181.1"/>
    <property type="molecule type" value="Genomic_DNA"/>
</dbReference>
<dbReference type="AlphaFoldDB" id="A0AAW0DMJ7"/>
<dbReference type="Pfam" id="PF06985">
    <property type="entry name" value="HET"/>
    <property type="match status" value="1"/>
</dbReference>
<dbReference type="PANTHER" id="PTHR24148:SF73">
    <property type="entry name" value="HET DOMAIN PROTEIN (AFU_ORTHOLOGUE AFUA_8G01020)"/>
    <property type="match status" value="1"/>
</dbReference>
<reference evidence="2 3" key="1">
    <citation type="submission" date="2024-01" db="EMBL/GenBank/DDBJ databases">
        <title>A draft genome for a cacao thread blight-causing isolate of Paramarasmius palmivorus.</title>
        <authorList>
            <person name="Baruah I.K."/>
            <person name="Bukari Y."/>
            <person name="Amoako-Attah I."/>
            <person name="Meinhardt L.W."/>
            <person name="Bailey B.A."/>
            <person name="Cohen S.P."/>
        </authorList>
    </citation>
    <scope>NUCLEOTIDE SEQUENCE [LARGE SCALE GENOMIC DNA]</scope>
    <source>
        <strain evidence="2 3">GH-12</strain>
    </source>
</reference>
<name>A0AAW0DMJ7_9AGAR</name>
<gene>
    <name evidence="2" type="ORF">VNI00_003800</name>
</gene>
<accession>A0AAW0DMJ7</accession>
<dbReference type="InterPro" id="IPR010730">
    <property type="entry name" value="HET"/>
</dbReference>
<dbReference type="InterPro" id="IPR052895">
    <property type="entry name" value="HetReg/Transcr_Mod"/>
</dbReference>
<protein>
    <recommendedName>
        <fullName evidence="1">Heterokaryon incompatibility domain-containing protein</fullName>
    </recommendedName>
</protein>
<proteinExistence type="predicted"/>
<sequence length="503" mass="56351">MTCLRYRGLFQIYEFDELPIHNEFLPKALREFKPPPGMPQFEFPKSSYCFAVSYVWRGVAVDANPSLSSAQRANDKGSFTVMGGEDGDPISLSVLDDICWAATASNEVSTFLWLDQLSILQTSKMDKAWQIQRMNHIYSTSTTIVLPGGLGRLASFDDETTWMDRAWTLQEALAPSRVLVLFAKDNILEDKLKELQEVENYSEREDAANVVAMASLFALIDRFQSQGIFGFRSSQELALFNARNDGSDVPIWQCAIMRTSSRPVDMIFSIMHLLGVSLDPKLFESDDRMGATIALARGVLEKEKGRASWLGGLWFLPPSPEVSIFPRFPETRVDGKAAIRMPDGSLQDVVSLMEDMRSLTTWTYHTTSKDGDGEIDDKGYYTFVAGTVISLRSAKSISGMELVPWYISRDISLNGGDGSVWHPLSRDGRPESFDYPDYHADGLAVEIGQLQGGDSSSVYVVLQKHGEGRYHRVTHIVTPWWDARSYWHIEVKLSIGSVISSLE</sequence>
<evidence type="ECO:0000313" key="2">
    <source>
        <dbReference type="EMBL" id="KAK7053181.1"/>
    </source>
</evidence>
<feature type="domain" description="Heterokaryon incompatibility" evidence="1">
    <location>
        <begin position="51"/>
        <end position="145"/>
    </location>
</feature>
<dbReference type="PANTHER" id="PTHR24148">
    <property type="entry name" value="ANKYRIN REPEAT DOMAIN-CONTAINING PROTEIN 39 HOMOLOG-RELATED"/>
    <property type="match status" value="1"/>
</dbReference>
<evidence type="ECO:0000259" key="1">
    <source>
        <dbReference type="Pfam" id="PF06985"/>
    </source>
</evidence>
<organism evidence="2 3">
    <name type="scientific">Paramarasmius palmivorus</name>
    <dbReference type="NCBI Taxonomy" id="297713"/>
    <lineage>
        <taxon>Eukaryota</taxon>
        <taxon>Fungi</taxon>
        <taxon>Dikarya</taxon>
        <taxon>Basidiomycota</taxon>
        <taxon>Agaricomycotina</taxon>
        <taxon>Agaricomycetes</taxon>
        <taxon>Agaricomycetidae</taxon>
        <taxon>Agaricales</taxon>
        <taxon>Marasmiineae</taxon>
        <taxon>Marasmiaceae</taxon>
        <taxon>Paramarasmius</taxon>
    </lineage>
</organism>